<keyword evidence="2" id="KW-1185">Reference proteome</keyword>
<proteinExistence type="predicted"/>
<comment type="caution">
    <text evidence="1">The sequence shown here is derived from an EMBL/GenBank/DDBJ whole genome shotgun (WGS) entry which is preliminary data.</text>
</comment>
<name>A0ACB7RXG1_HYAAI</name>
<gene>
    <name evidence="1" type="ORF">HPB50_019147</name>
</gene>
<organism evidence="1 2">
    <name type="scientific">Hyalomma asiaticum</name>
    <name type="common">Tick</name>
    <dbReference type="NCBI Taxonomy" id="266040"/>
    <lineage>
        <taxon>Eukaryota</taxon>
        <taxon>Metazoa</taxon>
        <taxon>Ecdysozoa</taxon>
        <taxon>Arthropoda</taxon>
        <taxon>Chelicerata</taxon>
        <taxon>Arachnida</taxon>
        <taxon>Acari</taxon>
        <taxon>Parasitiformes</taxon>
        <taxon>Ixodida</taxon>
        <taxon>Ixodoidea</taxon>
        <taxon>Ixodidae</taxon>
        <taxon>Hyalomminae</taxon>
        <taxon>Hyalomma</taxon>
    </lineage>
</organism>
<evidence type="ECO:0000313" key="2">
    <source>
        <dbReference type="Proteomes" id="UP000821845"/>
    </source>
</evidence>
<accession>A0ACB7RXG1</accession>
<reference evidence="1" key="1">
    <citation type="submission" date="2020-05" db="EMBL/GenBank/DDBJ databases">
        <title>Large-scale comparative analyses of tick genomes elucidate their genetic diversity and vector capacities.</title>
        <authorList>
            <person name="Jia N."/>
            <person name="Wang J."/>
            <person name="Shi W."/>
            <person name="Du L."/>
            <person name="Sun Y."/>
            <person name="Zhan W."/>
            <person name="Jiang J."/>
            <person name="Wang Q."/>
            <person name="Zhang B."/>
            <person name="Ji P."/>
            <person name="Sakyi L.B."/>
            <person name="Cui X."/>
            <person name="Yuan T."/>
            <person name="Jiang B."/>
            <person name="Yang W."/>
            <person name="Lam T.T.-Y."/>
            <person name="Chang Q."/>
            <person name="Ding S."/>
            <person name="Wang X."/>
            <person name="Zhu J."/>
            <person name="Ruan X."/>
            <person name="Zhao L."/>
            <person name="Wei J."/>
            <person name="Que T."/>
            <person name="Du C."/>
            <person name="Cheng J."/>
            <person name="Dai P."/>
            <person name="Han X."/>
            <person name="Huang E."/>
            <person name="Gao Y."/>
            <person name="Liu J."/>
            <person name="Shao H."/>
            <person name="Ye R."/>
            <person name="Li L."/>
            <person name="Wei W."/>
            <person name="Wang X."/>
            <person name="Wang C."/>
            <person name="Yang T."/>
            <person name="Huo Q."/>
            <person name="Li W."/>
            <person name="Guo W."/>
            <person name="Chen H."/>
            <person name="Zhou L."/>
            <person name="Ni X."/>
            <person name="Tian J."/>
            <person name="Zhou Y."/>
            <person name="Sheng Y."/>
            <person name="Liu T."/>
            <person name="Pan Y."/>
            <person name="Xia L."/>
            <person name="Li J."/>
            <person name="Zhao F."/>
            <person name="Cao W."/>
        </authorList>
    </citation>
    <scope>NUCLEOTIDE SEQUENCE</scope>
    <source>
        <strain evidence="1">Hyas-2018</strain>
    </source>
</reference>
<evidence type="ECO:0000313" key="1">
    <source>
        <dbReference type="EMBL" id="KAH6926502.1"/>
    </source>
</evidence>
<protein>
    <submittedName>
        <fullName evidence="1">Uncharacterized protein</fullName>
    </submittedName>
</protein>
<dbReference type="Proteomes" id="UP000821845">
    <property type="component" value="Chromosome 7"/>
</dbReference>
<sequence length="612" mass="64475">MAATEGKGAVEEVAKKGEGVSELVEATLSTPVAPASAAPSEPASSEPASEGGGEGDGEQPFTLVTKKRTRRKRSQNTTRKASPARESSDSDSESEWFRGCARAQAHCRDRIRRRFVRLARRGRSLLLRLRIGCDCIGCCRTAERLHRLTGRGSPFCADCVDEDARTSPPEMPQRRCPQTGATCCLQPVILALDHLPAPAADDTAALAALAAVTTSAAPVVPGPPCDPSAVPLPHDSDAEAEVMDTTASRKRQRPSESSDDEGGSRKVLAIAPEEPQSPPPAVDAPPPTDAPPAPSMDEDGFQLVQTKAQRRRERKGAAAAPAPRSNAGTETPTVSPPTATTNTPVASAAAAQPLTVLFRPTGPGAVFPRNARLSLAKALSALAGAQDVRVNTKKNIVAADTATADAPGPSTTSGPRRRGSHPRQPQETVVLRDTDLGPTILFRPSAPRGNFLACSRGAIAVELSRVPGTHRSNVVAVDTLRGNQHRRPLLATNSIGGTPVRAKVAAEGTCSGVIQGVDPGFDERTVRENLESAKPVLNCSRSGDHAGTTPPPQVALFRQESPASTTAPVHFVRSQRTHRRHLIVGSSLRRASSLRGVRRETMRPSAADNPFL</sequence>
<dbReference type="EMBL" id="CM023487">
    <property type="protein sequence ID" value="KAH6926502.1"/>
    <property type="molecule type" value="Genomic_DNA"/>
</dbReference>